<dbReference type="InterPro" id="IPR000182">
    <property type="entry name" value="GNAT_dom"/>
</dbReference>
<dbReference type="GO" id="GO:0016747">
    <property type="term" value="F:acyltransferase activity, transferring groups other than amino-acyl groups"/>
    <property type="evidence" value="ECO:0007669"/>
    <property type="project" value="InterPro"/>
</dbReference>
<accession>A0A9Q9DTF6</accession>
<dbReference type="AlphaFoldDB" id="A0A9Q9DTF6"/>
<dbReference type="EMBL" id="CP089276">
    <property type="protein sequence ID" value="USP77965.1"/>
    <property type="molecule type" value="Genomic_DNA"/>
</dbReference>
<feature type="domain" description="N-acetyltransferase" evidence="4">
    <location>
        <begin position="4"/>
        <end position="199"/>
    </location>
</feature>
<dbReference type="PANTHER" id="PTHR11360:SF287">
    <property type="entry name" value="MFS MONOCARBOXYLATE TRANSPORTER"/>
    <property type="match status" value="1"/>
</dbReference>
<dbReference type="SUPFAM" id="SSF55729">
    <property type="entry name" value="Acyl-CoA N-acyltransferases (Nat)"/>
    <property type="match status" value="1"/>
</dbReference>
<name>A0A9Q9DTF6_CURCL</name>
<evidence type="ECO:0000313" key="6">
    <source>
        <dbReference type="Proteomes" id="UP001056012"/>
    </source>
</evidence>
<keyword evidence="6" id="KW-1185">Reference proteome</keyword>
<feature type="transmembrane region" description="Helical" evidence="3">
    <location>
        <begin position="502"/>
        <end position="522"/>
    </location>
</feature>
<dbReference type="VEuPathDB" id="FungiDB:yc1106_05239"/>
<evidence type="ECO:0000259" key="4">
    <source>
        <dbReference type="PROSITE" id="PS51186"/>
    </source>
</evidence>
<evidence type="ECO:0000313" key="5">
    <source>
        <dbReference type="EMBL" id="USP77965.1"/>
    </source>
</evidence>
<sequence>MSDIVTRDARHEDIESMVTIIPRAYAADALLPRSIPDTPTVREWWRQTYRIAFNDPKSRVIVAIDGKRTVGLLTLHYHSPECGPSTSNAIISAVPLTPDHSPSFADGIRRMIEERHKAVGKVPNYLIELVGVDREYQRVGVGRRLVERACAIADERDAAIFLQTSAAKDYYTQRLQHGFEAARDEDDDQHAVNIAQANALPPTDTGYHAWRLLLAAFIFESLLWGFPLTFGVFQNYYSRLPQFTNNPYLGVIGSIASGISYLAAPIIIPFLRRHARWRKRMIYIGWPVCLLGLVCGSFANTLGPLILTQGVMYGLGFVVFYYPILSYVNEWWVRRRGMAYGILCAASGVSGAVFPFAIEALLNRFGHQTTLRAIAVGLAVVTGPLIPLLKGRTPDAEAPAAVRTDWSFVQSSLFWIYSTSNFAMGLGYFFPALYLPSYATANGHSQTQGALLLALMSVAQVLGQFSFGYLSDKKSTISILAVCSTVVAALVVYAGWGLAHKLPALSVFTMLYGFFGAGYTALWGRMGLEISSEPSAAFAAFGLLNFGKGLGNVLAGPLGGALLTRGINEHKYGTEKYERMVLFTDHSTPVSSMEHAQKINQTFSKYLNCLRSEGIEYYVSMGPNRSRNMVESVSLSGFCEMLESFAELPDSIENAETDTTIASLDFQGLIHSETKRHSAADIDLVKNVVNLYMKELRGIILAVISGKYDNVNQVVRKITRTAGKTPTLDVTIKHDTLVLRSETEAVCILLARNTSGKFRLGWHILKNMDPETRSGTLSYRDEEGTHFFSKGTWKKSPEFALSIAPSRDRLTKFLLFQVAAELPTLVNKSELKLPLAATLDTKC</sequence>
<keyword evidence="3" id="KW-0812">Transmembrane</keyword>
<dbReference type="Gene3D" id="3.40.50.300">
    <property type="entry name" value="P-loop containing nucleotide triphosphate hydrolases"/>
    <property type="match status" value="1"/>
</dbReference>
<protein>
    <submittedName>
        <fullName evidence="5">Monocarboxylate transporter 12-like</fullName>
    </submittedName>
</protein>
<feature type="transmembrane region" description="Helical" evidence="3">
    <location>
        <begin position="212"/>
        <end position="236"/>
    </location>
</feature>
<dbReference type="CDD" id="cd04301">
    <property type="entry name" value="NAT_SF"/>
    <property type="match status" value="1"/>
</dbReference>
<dbReference type="InterPro" id="IPR036259">
    <property type="entry name" value="MFS_trans_sf"/>
</dbReference>
<dbReference type="Pfam" id="PF07690">
    <property type="entry name" value="MFS_1"/>
    <property type="match status" value="1"/>
</dbReference>
<feature type="transmembrane region" description="Helical" evidence="3">
    <location>
        <begin position="248"/>
        <end position="271"/>
    </location>
</feature>
<reference evidence="5" key="1">
    <citation type="submission" date="2021-12" db="EMBL/GenBank/DDBJ databases">
        <title>Curvularia clavata genome.</title>
        <authorList>
            <person name="Cao Y."/>
        </authorList>
    </citation>
    <scope>NUCLEOTIDE SEQUENCE</scope>
    <source>
        <strain evidence="5">Yc1106</strain>
    </source>
</reference>
<keyword evidence="3" id="KW-1133">Transmembrane helix</keyword>
<dbReference type="SUPFAM" id="SSF103473">
    <property type="entry name" value="MFS general substrate transporter"/>
    <property type="match status" value="1"/>
</dbReference>
<proteinExistence type="inferred from homology"/>
<dbReference type="GO" id="GO:0016020">
    <property type="term" value="C:membrane"/>
    <property type="evidence" value="ECO:0007669"/>
    <property type="project" value="UniProtKB-SubCell"/>
</dbReference>
<dbReference type="PROSITE" id="PS51186">
    <property type="entry name" value="GNAT"/>
    <property type="match status" value="1"/>
</dbReference>
<feature type="transmembrane region" description="Helical" evidence="3">
    <location>
        <begin position="477"/>
        <end position="496"/>
    </location>
</feature>
<feature type="transmembrane region" description="Helical" evidence="3">
    <location>
        <begin position="450"/>
        <end position="470"/>
    </location>
</feature>
<comment type="similarity">
    <text evidence="2">Belongs to the major facilitator superfamily. Monocarboxylate porter (TC 2.A.1.13) family.</text>
</comment>
<feature type="transmembrane region" description="Helical" evidence="3">
    <location>
        <begin position="370"/>
        <end position="391"/>
    </location>
</feature>
<dbReference type="InterPro" id="IPR050327">
    <property type="entry name" value="Proton-linked_MCT"/>
</dbReference>
<dbReference type="InterPro" id="IPR027417">
    <property type="entry name" value="P-loop_NTPase"/>
</dbReference>
<evidence type="ECO:0000256" key="3">
    <source>
        <dbReference type="SAM" id="Phobius"/>
    </source>
</evidence>
<feature type="transmembrane region" description="Helical" evidence="3">
    <location>
        <begin position="283"/>
        <end position="299"/>
    </location>
</feature>
<organism evidence="5 6">
    <name type="scientific">Curvularia clavata</name>
    <dbReference type="NCBI Taxonomy" id="95742"/>
    <lineage>
        <taxon>Eukaryota</taxon>
        <taxon>Fungi</taxon>
        <taxon>Dikarya</taxon>
        <taxon>Ascomycota</taxon>
        <taxon>Pezizomycotina</taxon>
        <taxon>Dothideomycetes</taxon>
        <taxon>Pleosporomycetidae</taxon>
        <taxon>Pleosporales</taxon>
        <taxon>Pleosporineae</taxon>
        <taxon>Pleosporaceae</taxon>
        <taxon>Curvularia</taxon>
    </lineage>
</organism>
<comment type="subcellular location">
    <subcellularLocation>
        <location evidence="1">Membrane</location>
        <topology evidence="1">Multi-pass membrane protein</topology>
    </subcellularLocation>
</comment>
<dbReference type="Gene3D" id="1.20.1250.20">
    <property type="entry name" value="MFS general substrate transporter like domains"/>
    <property type="match status" value="2"/>
</dbReference>
<feature type="transmembrane region" description="Helical" evidence="3">
    <location>
        <begin position="305"/>
        <end position="325"/>
    </location>
</feature>
<evidence type="ECO:0000256" key="2">
    <source>
        <dbReference type="ARBA" id="ARBA00006727"/>
    </source>
</evidence>
<evidence type="ECO:0000256" key="1">
    <source>
        <dbReference type="ARBA" id="ARBA00004141"/>
    </source>
</evidence>
<dbReference type="GO" id="GO:0022857">
    <property type="term" value="F:transmembrane transporter activity"/>
    <property type="evidence" value="ECO:0007669"/>
    <property type="project" value="InterPro"/>
</dbReference>
<feature type="transmembrane region" description="Helical" evidence="3">
    <location>
        <begin position="412"/>
        <end position="430"/>
    </location>
</feature>
<dbReference type="OrthoDB" id="2213137at2759"/>
<keyword evidence="3" id="KW-0472">Membrane</keyword>
<dbReference type="PANTHER" id="PTHR11360">
    <property type="entry name" value="MONOCARBOXYLATE TRANSPORTER"/>
    <property type="match status" value="1"/>
</dbReference>
<dbReference type="InterPro" id="IPR011701">
    <property type="entry name" value="MFS"/>
</dbReference>
<dbReference type="InterPro" id="IPR016181">
    <property type="entry name" value="Acyl_CoA_acyltransferase"/>
</dbReference>
<dbReference type="Gene3D" id="3.40.630.30">
    <property type="match status" value="1"/>
</dbReference>
<dbReference type="Proteomes" id="UP001056012">
    <property type="component" value="Chromosome 3"/>
</dbReference>
<gene>
    <name evidence="5" type="ORF">yc1106_05239</name>
</gene>
<feature type="transmembrane region" description="Helical" evidence="3">
    <location>
        <begin position="337"/>
        <end position="358"/>
    </location>
</feature>
<dbReference type="Pfam" id="PF00583">
    <property type="entry name" value="Acetyltransf_1"/>
    <property type="match status" value="1"/>
</dbReference>